<sequence>MIILQILKIVVSLCCRSVESVLESVTDCKVGEYNAFAMTLKWILLIVCVLMYLYKQREKTRHDAEAVRERTQRNEDVVRERTQRNEDVVRERTQSIMDRLEGLERTTATILTRLEQLQDAINTTSHREEGNVQE</sequence>
<reference evidence="4" key="1">
    <citation type="submission" date="2023-10" db="EMBL/GenBank/DDBJ databases">
        <title>Genome assemblies of two species of porcelain crab, Petrolisthes cinctipes and Petrolisthes manimaculis (Anomura: Porcellanidae).</title>
        <authorList>
            <person name="Angst P."/>
        </authorList>
    </citation>
    <scope>NUCLEOTIDE SEQUENCE</scope>
    <source>
        <strain evidence="4">PB745_01</strain>
        <tissue evidence="4">Gill</tissue>
    </source>
</reference>
<keyword evidence="3" id="KW-0732">Signal</keyword>
<dbReference type="AlphaFoldDB" id="A0AAE1FZA7"/>
<name>A0AAE1FZA7_PETCI</name>
<proteinExistence type="predicted"/>
<keyword evidence="5" id="KW-1185">Reference proteome</keyword>
<protein>
    <submittedName>
        <fullName evidence="4">Uncharacterized protein</fullName>
    </submittedName>
</protein>
<feature type="transmembrane region" description="Helical" evidence="2">
    <location>
        <begin position="33"/>
        <end position="54"/>
    </location>
</feature>
<evidence type="ECO:0000313" key="5">
    <source>
        <dbReference type="Proteomes" id="UP001286313"/>
    </source>
</evidence>
<feature type="chain" id="PRO_5042256732" evidence="3">
    <location>
        <begin position="21"/>
        <end position="134"/>
    </location>
</feature>
<keyword evidence="2" id="KW-1133">Transmembrane helix</keyword>
<evidence type="ECO:0000256" key="2">
    <source>
        <dbReference type="SAM" id="Phobius"/>
    </source>
</evidence>
<dbReference type="EMBL" id="JAWQEG010001079">
    <property type="protein sequence ID" value="KAK3882574.1"/>
    <property type="molecule type" value="Genomic_DNA"/>
</dbReference>
<evidence type="ECO:0000313" key="4">
    <source>
        <dbReference type="EMBL" id="KAK3882574.1"/>
    </source>
</evidence>
<evidence type="ECO:0000256" key="1">
    <source>
        <dbReference type="SAM" id="MobiDB-lite"/>
    </source>
</evidence>
<feature type="signal peptide" evidence="3">
    <location>
        <begin position="1"/>
        <end position="20"/>
    </location>
</feature>
<organism evidence="4 5">
    <name type="scientific">Petrolisthes cinctipes</name>
    <name type="common">Flat porcelain crab</name>
    <dbReference type="NCBI Taxonomy" id="88211"/>
    <lineage>
        <taxon>Eukaryota</taxon>
        <taxon>Metazoa</taxon>
        <taxon>Ecdysozoa</taxon>
        <taxon>Arthropoda</taxon>
        <taxon>Crustacea</taxon>
        <taxon>Multicrustacea</taxon>
        <taxon>Malacostraca</taxon>
        <taxon>Eumalacostraca</taxon>
        <taxon>Eucarida</taxon>
        <taxon>Decapoda</taxon>
        <taxon>Pleocyemata</taxon>
        <taxon>Anomura</taxon>
        <taxon>Galatheoidea</taxon>
        <taxon>Porcellanidae</taxon>
        <taxon>Petrolisthes</taxon>
    </lineage>
</organism>
<dbReference type="Proteomes" id="UP001286313">
    <property type="component" value="Unassembled WGS sequence"/>
</dbReference>
<feature type="region of interest" description="Disordered" evidence="1">
    <location>
        <begin position="63"/>
        <end position="84"/>
    </location>
</feature>
<evidence type="ECO:0000256" key="3">
    <source>
        <dbReference type="SAM" id="SignalP"/>
    </source>
</evidence>
<gene>
    <name evidence="4" type="ORF">Pcinc_013053</name>
</gene>
<comment type="caution">
    <text evidence="4">The sequence shown here is derived from an EMBL/GenBank/DDBJ whole genome shotgun (WGS) entry which is preliminary data.</text>
</comment>
<accession>A0AAE1FZA7</accession>
<keyword evidence="2" id="KW-0472">Membrane</keyword>
<keyword evidence="2" id="KW-0812">Transmembrane</keyword>